<protein>
    <submittedName>
        <fullName evidence="2">Uncharacterized protein</fullName>
    </submittedName>
</protein>
<evidence type="ECO:0000313" key="3">
    <source>
        <dbReference type="EMBL" id="MFC0843659.1"/>
    </source>
</evidence>
<comment type="caution">
    <text evidence="2">The sequence shown here is derived from an EMBL/GenBank/DDBJ whole genome shotgun (WGS) entry which is preliminary data.</text>
</comment>
<evidence type="ECO:0000313" key="5">
    <source>
        <dbReference type="Proteomes" id="UP001589887"/>
    </source>
</evidence>
<gene>
    <name evidence="2" type="ORF">ACFH04_00095</name>
    <name evidence="3" type="ORF">ACFH04_07940</name>
    <name evidence="4" type="ORF">ACFH04_08125</name>
</gene>
<name>A0ABV6T8P2_9ACTN</name>
<feature type="compositionally biased region" description="Polar residues" evidence="1">
    <location>
        <begin position="1"/>
        <end position="12"/>
    </location>
</feature>
<feature type="compositionally biased region" description="Basic residues" evidence="1">
    <location>
        <begin position="22"/>
        <end position="33"/>
    </location>
</feature>
<evidence type="ECO:0000313" key="4">
    <source>
        <dbReference type="EMBL" id="MFC0843687.1"/>
    </source>
</evidence>
<organism evidence="2 5">
    <name type="scientific">Streptomyces noboritoensis</name>
    <dbReference type="NCBI Taxonomy" id="67337"/>
    <lineage>
        <taxon>Bacteria</taxon>
        <taxon>Bacillati</taxon>
        <taxon>Actinomycetota</taxon>
        <taxon>Actinomycetes</taxon>
        <taxon>Kitasatosporales</taxon>
        <taxon>Streptomycetaceae</taxon>
        <taxon>Streptomyces</taxon>
    </lineage>
</organism>
<keyword evidence="5" id="KW-1185">Reference proteome</keyword>
<reference evidence="2 5" key="1">
    <citation type="submission" date="2024-09" db="EMBL/GenBank/DDBJ databases">
        <authorList>
            <person name="Sun Q."/>
            <person name="Mori K."/>
        </authorList>
    </citation>
    <scope>NUCLEOTIDE SEQUENCE [LARGE SCALE GENOMIC DNA]</scope>
    <source>
        <strain evidence="2 5">JCM 4557</strain>
    </source>
</reference>
<feature type="region of interest" description="Disordered" evidence="1">
    <location>
        <begin position="1"/>
        <end position="33"/>
    </location>
</feature>
<sequence length="69" mass="7921">MTRSTQTSPNRQASRRAWPISRHGRKRPWRPGHRWVPASSHRVLFPAGPQVQVNLKELPQQLPTPCGYA</sequence>
<evidence type="ECO:0000313" key="2">
    <source>
        <dbReference type="EMBL" id="MFC0842154.1"/>
    </source>
</evidence>
<dbReference type="RefSeq" id="WP_394316049.1">
    <property type="nucleotide sequence ID" value="NZ_JBHMQV010000001.1"/>
</dbReference>
<evidence type="ECO:0000256" key="1">
    <source>
        <dbReference type="SAM" id="MobiDB-lite"/>
    </source>
</evidence>
<proteinExistence type="predicted"/>
<accession>A0ABV6T8P2</accession>
<dbReference type="Proteomes" id="UP001589887">
    <property type="component" value="Unassembled WGS sequence"/>
</dbReference>
<dbReference type="EMBL" id="JBHMQV010000009">
    <property type="protein sequence ID" value="MFC0843687.1"/>
    <property type="molecule type" value="Genomic_DNA"/>
</dbReference>
<dbReference type="EMBL" id="JBHMQV010000001">
    <property type="protein sequence ID" value="MFC0842154.1"/>
    <property type="molecule type" value="Genomic_DNA"/>
</dbReference>
<dbReference type="EMBL" id="JBHMQV010000008">
    <property type="protein sequence ID" value="MFC0843659.1"/>
    <property type="molecule type" value="Genomic_DNA"/>
</dbReference>